<accession>A0A078AWM3</accession>
<feature type="transmembrane region" description="Helical" evidence="2">
    <location>
        <begin position="268"/>
        <end position="286"/>
    </location>
</feature>
<evidence type="ECO:0000256" key="2">
    <source>
        <dbReference type="SAM" id="Phobius"/>
    </source>
</evidence>
<dbReference type="EMBL" id="CCKQ01013536">
    <property type="protein sequence ID" value="CDW85208.1"/>
    <property type="molecule type" value="Genomic_DNA"/>
</dbReference>
<dbReference type="Gene3D" id="1.20.120.1630">
    <property type="match status" value="1"/>
</dbReference>
<reference evidence="3 4" key="1">
    <citation type="submission" date="2014-06" db="EMBL/GenBank/DDBJ databases">
        <authorList>
            <person name="Swart Estienne"/>
        </authorList>
    </citation>
    <scope>NUCLEOTIDE SEQUENCE [LARGE SCALE GENOMIC DNA]</scope>
    <source>
        <strain evidence="3 4">130c</strain>
    </source>
</reference>
<feature type="transmembrane region" description="Helical" evidence="2">
    <location>
        <begin position="81"/>
        <end position="97"/>
    </location>
</feature>
<keyword evidence="2" id="KW-0472">Membrane</keyword>
<dbReference type="InterPro" id="IPR010721">
    <property type="entry name" value="UstE-like"/>
</dbReference>
<dbReference type="Proteomes" id="UP000039865">
    <property type="component" value="Unassembled WGS sequence"/>
</dbReference>
<feature type="transmembrane region" description="Helical" evidence="2">
    <location>
        <begin position="147"/>
        <end position="163"/>
    </location>
</feature>
<evidence type="ECO:0000256" key="1">
    <source>
        <dbReference type="SAM" id="MobiDB-lite"/>
    </source>
</evidence>
<dbReference type="InParanoid" id="A0A078AWM3"/>
<evidence type="ECO:0000313" key="4">
    <source>
        <dbReference type="Proteomes" id="UP000039865"/>
    </source>
</evidence>
<keyword evidence="2" id="KW-0812">Transmembrane</keyword>
<name>A0A078AWM3_STYLE</name>
<dbReference type="PROSITE" id="PS50244">
    <property type="entry name" value="S5A_REDUCTASE"/>
    <property type="match status" value="1"/>
</dbReference>
<feature type="transmembrane region" description="Helical" evidence="2">
    <location>
        <begin position="219"/>
        <end position="238"/>
    </location>
</feature>
<evidence type="ECO:0000313" key="3">
    <source>
        <dbReference type="EMBL" id="CDW85208.1"/>
    </source>
</evidence>
<keyword evidence="4" id="KW-1185">Reference proteome</keyword>
<dbReference type="OrthoDB" id="67965at2759"/>
<organism evidence="3 4">
    <name type="scientific">Stylonychia lemnae</name>
    <name type="common">Ciliate</name>
    <dbReference type="NCBI Taxonomy" id="5949"/>
    <lineage>
        <taxon>Eukaryota</taxon>
        <taxon>Sar</taxon>
        <taxon>Alveolata</taxon>
        <taxon>Ciliophora</taxon>
        <taxon>Intramacronucleata</taxon>
        <taxon>Spirotrichea</taxon>
        <taxon>Stichotrichia</taxon>
        <taxon>Sporadotrichida</taxon>
        <taxon>Oxytrichidae</taxon>
        <taxon>Stylonychinae</taxon>
        <taxon>Stylonychia</taxon>
    </lineage>
</organism>
<gene>
    <name evidence="3" type="primary">Contig15943.g16994</name>
    <name evidence="3" type="ORF">STYLEM_14281</name>
</gene>
<proteinExistence type="predicted"/>
<sequence length="288" mass="34142">MKRKSNLVYQTHDSPQDTLSKKPKHHYLVTFLLEFLDWFFFNMPPGPKIVKVSFVVNSQKVLMPIYLIFLIKYYENYSDQMILYSIMHGSYGIFWYMKHVFFPDKFSDFKFTITCAITTWMILLGPYMVPAWLIASRNTMEIVDKKWLYSWLLVYIFGVVLTLCSDAQKNITLQFIQEHNLYKGKQFLITEGFFKHCRNPNFLGEMMMYFSFAAVCNHWVAYSIVIYSWLTILAARIFQKEISLMSKPGWEQYAQQSWLLIPKINGRTLDSIIFYSILGFSIYILVGQ</sequence>
<dbReference type="AlphaFoldDB" id="A0A078AWM3"/>
<protein>
    <submittedName>
        <fullName evidence="3">Duf1295 domain containing protein</fullName>
    </submittedName>
</protein>
<dbReference type="Pfam" id="PF06966">
    <property type="entry name" value="DUF1295"/>
    <property type="match status" value="1"/>
</dbReference>
<dbReference type="OMA" id="GLMHAYD"/>
<keyword evidence="2" id="KW-1133">Transmembrane helix</keyword>
<feature type="transmembrane region" description="Helical" evidence="2">
    <location>
        <begin position="109"/>
        <end position="135"/>
    </location>
</feature>
<feature type="region of interest" description="Disordered" evidence="1">
    <location>
        <begin position="1"/>
        <end position="20"/>
    </location>
</feature>
<feature type="compositionally biased region" description="Polar residues" evidence="1">
    <location>
        <begin position="7"/>
        <end position="18"/>
    </location>
</feature>